<keyword evidence="6" id="KW-1185">Reference proteome</keyword>
<protein>
    <submittedName>
        <fullName evidence="5">Transketolase central region</fullName>
    </submittedName>
</protein>
<keyword evidence="2" id="KW-0560">Oxidoreductase</keyword>
<evidence type="ECO:0000313" key="6">
    <source>
        <dbReference type="Proteomes" id="UP000001880"/>
    </source>
</evidence>
<reference evidence="5 6" key="1">
    <citation type="journal article" date="2010" name="Stand. Genomic Sci.">
        <title>Complete genome sequence of Haliangium ochraceum type strain (SMP-2).</title>
        <authorList>
            <consortium name="US DOE Joint Genome Institute (JGI-PGF)"/>
            <person name="Ivanova N."/>
            <person name="Daum C."/>
            <person name="Lang E."/>
            <person name="Abt B."/>
            <person name="Kopitz M."/>
            <person name="Saunders E."/>
            <person name="Lapidus A."/>
            <person name="Lucas S."/>
            <person name="Glavina Del Rio T."/>
            <person name="Nolan M."/>
            <person name="Tice H."/>
            <person name="Copeland A."/>
            <person name="Cheng J.F."/>
            <person name="Chen F."/>
            <person name="Bruce D."/>
            <person name="Goodwin L."/>
            <person name="Pitluck S."/>
            <person name="Mavromatis K."/>
            <person name="Pati A."/>
            <person name="Mikhailova N."/>
            <person name="Chen A."/>
            <person name="Palaniappan K."/>
            <person name="Land M."/>
            <person name="Hauser L."/>
            <person name="Chang Y.J."/>
            <person name="Jeffries C.D."/>
            <person name="Detter J.C."/>
            <person name="Brettin T."/>
            <person name="Rohde M."/>
            <person name="Goker M."/>
            <person name="Bristow J."/>
            <person name="Markowitz V."/>
            <person name="Eisen J.A."/>
            <person name="Hugenholtz P."/>
            <person name="Kyrpides N.C."/>
            <person name="Klenk H.P."/>
        </authorList>
    </citation>
    <scope>NUCLEOTIDE SEQUENCE [LARGE SCALE GENOMIC DNA]</scope>
    <source>
        <strain evidence="6">DSM 14365 / CIP 107738 / JCM 11303 / AJ 13395 / SMP-2</strain>
    </source>
</reference>
<dbReference type="NCBIfam" id="NF008854">
    <property type="entry name" value="PRK11892.1"/>
    <property type="match status" value="1"/>
</dbReference>
<dbReference type="InterPro" id="IPR033248">
    <property type="entry name" value="Transketolase_C"/>
</dbReference>
<dbReference type="OrthoDB" id="9780894at2"/>
<dbReference type="Pfam" id="PF02780">
    <property type="entry name" value="Transketolase_C"/>
    <property type="match status" value="1"/>
</dbReference>
<evidence type="ECO:0000256" key="3">
    <source>
        <dbReference type="ARBA" id="ARBA00023052"/>
    </source>
</evidence>
<dbReference type="Pfam" id="PF02779">
    <property type="entry name" value="Transket_pyr"/>
    <property type="match status" value="1"/>
</dbReference>
<dbReference type="eggNOG" id="COG0022">
    <property type="taxonomic scope" value="Bacteria"/>
</dbReference>
<dbReference type="SMART" id="SM00861">
    <property type="entry name" value="Transket_pyr"/>
    <property type="match status" value="1"/>
</dbReference>
<dbReference type="FunFam" id="3.40.50.970:FF:000001">
    <property type="entry name" value="Pyruvate dehydrogenase E1 beta subunit"/>
    <property type="match status" value="1"/>
</dbReference>
<dbReference type="CDD" id="cd07036">
    <property type="entry name" value="TPP_PYR_E1-PDHc-beta_like"/>
    <property type="match status" value="1"/>
</dbReference>
<dbReference type="InterPro" id="IPR009014">
    <property type="entry name" value="Transketo_C/PFOR_II"/>
</dbReference>
<comment type="cofactor">
    <cofactor evidence="1">
        <name>thiamine diphosphate</name>
        <dbReference type="ChEBI" id="CHEBI:58937"/>
    </cofactor>
</comment>
<dbReference type="PANTHER" id="PTHR43257">
    <property type="entry name" value="PYRUVATE DEHYDROGENASE E1 COMPONENT BETA SUBUNIT"/>
    <property type="match status" value="1"/>
</dbReference>
<feature type="domain" description="Transketolase-like pyrimidine-binding" evidence="4">
    <location>
        <begin position="4"/>
        <end position="179"/>
    </location>
</feature>
<sequence>MPEITIREALNQAIAEEMGRDDTVFILGEEVGHYQGAYKVTQGLLERFGEKRVVDTPIAELGFAGIGVGAAMVGLRPIVEFMTFNFSLVAIDQIINSAAKMYQMSAGQFHIPMVFRGPSGPAVQVGAQHSQSLESFYAHVPGLKVVLPSTAFDAKGLLKSAIRDDNPVVFMESETLYGASGEVPEEEYLIPLGEGDIKREGSDITLVAWSKSVHTCLEAAEHLSKELGIEAEVVDPRTLRPLDEAIITKSVRKTGRCVIVELGWPMAGFGAEIAYRVQRECLDYLDAPVDRVCMDDVPMPYAINLEKEVQPQVNDVVAAVKNALYLE</sequence>
<gene>
    <name evidence="5" type="ordered locus">Hoch_3707</name>
</gene>
<organism evidence="5 6">
    <name type="scientific">Haliangium ochraceum (strain DSM 14365 / JCM 11303 / SMP-2)</name>
    <dbReference type="NCBI Taxonomy" id="502025"/>
    <lineage>
        <taxon>Bacteria</taxon>
        <taxon>Pseudomonadati</taxon>
        <taxon>Myxococcota</taxon>
        <taxon>Polyangia</taxon>
        <taxon>Haliangiales</taxon>
        <taxon>Kofleriaceae</taxon>
        <taxon>Haliangium</taxon>
    </lineage>
</organism>
<dbReference type="RefSeq" id="WP_012828806.1">
    <property type="nucleotide sequence ID" value="NC_013440.1"/>
</dbReference>
<evidence type="ECO:0000256" key="1">
    <source>
        <dbReference type="ARBA" id="ARBA00001964"/>
    </source>
</evidence>
<dbReference type="KEGG" id="hoh:Hoch_3707"/>
<proteinExistence type="predicted"/>
<dbReference type="Gene3D" id="3.40.50.920">
    <property type="match status" value="1"/>
</dbReference>
<dbReference type="FunFam" id="3.40.50.920:FF:000001">
    <property type="entry name" value="Pyruvate dehydrogenase E1 beta subunit"/>
    <property type="match status" value="1"/>
</dbReference>
<evidence type="ECO:0000259" key="4">
    <source>
        <dbReference type="SMART" id="SM00861"/>
    </source>
</evidence>
<dbReference type="STRING" id="502025.Hoch_3707"/>
<dbReference type="Gene3D" id="3.40.50.970">
    <property type="match status" value="1"/>
</dbReference>
<dbReference type="InterPro" id="IPR029061">
    <property type="entry name" value="THDP-binding"/>
</dbReference>
<name>D0LY57_HALO1</name>
<dbReference type="NCBIfam" id="NF006667">
    <property type="entry name" value="PRK09212.1"/>
    <property type="match status" value="1"/>
</dbReference>
<dbReference type="AlphaFoldDB" id="D0LY57"/>
<accession>D0LY57</accession>
<dbReference type="PANTHER" id="PTHR43257:SF2">
    <property type="entry name" value="PYRUVATE DEHYDROGENASE E1 COMPONENT SUBUNIT BETA"/>
    <property type="match status" value="1"/>
</dbReference>
<dbReference type="HOGENOM" id="CLU_012907_1_1_7"/>
<dbReference type="InterPro" id="IPR005475">
    <property type="entry name" value="Transketolase-like_Pyr-bd"/>
</dbReference>
<dbReference type="EMBL" id="CP001804">
    <property type="protein sequence ID" value="ACY16207.1"/>
    <property type="molecule type" value="Genomic_DNA"/>
</dbReference>
<dbReference type="SUPFAM" id="SSF52518">
    <property type="entry name" value="Thiamin diphosphate-binding fold (THDP-binding)"/>
    <property type="match status" value="1"/>
</dbReference>
<dbReference type="Proteomes" id="UP000001880">
    <property type="component" value="Chromosome"/>
</dbReference>
<evidence type="ECO:0000313" key="5">
    <source>
        <dbReference type="EMBL" id="ACY16207.1"/>
    </source>
</evidence>
<dbReference type="GO" id="GO:0016491">
    <property type="term" value="F:oxidoreductase activity"/>
    <property type="evidence" value="ECO:0007669"/>
    <property type="project" value="UniProtKB-KW"/>
</dbReference>
<evidence type="ECO:0000256" key="2">
    <source>
        <dbReference type="ARBA" id="ARBA00023002"/>
    </source>
</evidence>
<keyword evidence="3" id="KW-0786">Thiamine pyrophosphate</keyword>
<dbReference type="SUPFAM" id="SSF52922">
    <property type="entry name" value="TK C-terminal domain-like"/>
    <property type="match status" value="1"/>
</dbReference>